<evidence type="ECO:0000313" key="1">
    <source>
        <dbReference type="EMBL" id="KAF3499091.1"/>
    </source>
</evidence>
<organism evidence="1 2">
    <name type="scientific">Brassica cretica</name>
    <name type="common">Mustard</name>
    <dbReference type="NCBI Taxonomy" id="69181"/>
    <lineage>
        <taxon>Eukaryota</taxon>
        <taxon>Viridiplantae</taxon>
        <taxon>Streptophyta</taxon>
        <taxon>Embryophyta</taxon>
        <taxon>Tracheophyta</taxon>
        <taxon>Spermatophyta</taxon>
        <taxon>Magnoliopsida</taxon>
        <taxon>eudicotyledons</taxon>
        <taxon>Gunneridae</taxon>
        <taxon>Pentapetalae</taxon>
        <taxon>rosids</taxon>
        <taxon>malvids</taxon>
        <taxon>Brassicales</taxon>
        <taxon>Brassicaceae</taxon>
        <taxon>Brassiceae</taxon>
        <taxon>Brassica</taxon>
    </lineage>
</organism>
<evidence type="ECO:0000313" key="2">
    <source>
        <dbReference type="Proteomes" id="UP000712600"/>
    </source>
</evidence>
<dbReference type="Proteomes" id="UP000712600">
    <property type="component" value="Unassembled WGS sequence"/>
</dbReference>
<dbReference type="EMBL" id="QGKX02001621">
    <property type="protein sequence ID" value="KAF3499091.1"/>
    <property type="molecule type" value="Genomic_DNA"/>
</dbReference>
<dbReference type="AlphaFoldDB" id="A0A8S9N9Q2"/>
<gene>
    <name evidence="1" type="ORF">F2Q69_00041258</name>
</gene>
<name>A0A8S9N9Q2_BRACR</name>
<reference evidence="1" key="1">
    <citation type="submission" date="2019-12" db="EMBL/GenBank/DDBJ databases">
        <title>Genome sequencing and annotation of Brassica cretica.</title>
        <authorList>
            <person name="Studholme D.J."/>
            <person name="Sarris P."/>
        </authorList>
    </citation>
    <scope>NUCLEOTIDE SEQUENCE</scope>
    <source>
        <strain evidence="1">PFS-109/04</strain>
        <tissue evidence="1">Leaf</tissue>
    </source>
</reference>
<protein>
    <submittedName>
        <fullName evidence="1">Uncharacterized protein</fullName>
    </submittedName>
</protein>
<accession>A0A8S9N9Q2</accession>
<comment type="caution">
    <text evidence="1">The sequence shown here is derived from an EMBL/GenBank/DDBJ whole genome shotgun (WGS) entry which is preliminary data.</text>
</comment>
<proteinExistence type="predicted"/>
<sequence length="57" mass="6043">MTLRSSDISHGHKGESTALTCVSAVKNHDVLRVSEALDDLSECCTVNIIKAGSQSRA</sequence>